<keyword evidence="3" id="KW-1185">Reference proteome</keyword>
<dbReference type="AlphaFoldDB" id="A0AAE1C624"/>
<reference evidence="2" key="1">
    <citation type="submission" date="2023-07" db="EMBL/GenBank/DDBJ databases">
        <title>Black Yeasts Isolated from many extreme environments.</title>
        <authorList>
            <person name="Coleine C."/>
            <person name="Stajich J.E."/>
            <person name="Selbmann L."/>
        </authorList>
    </citation>
    <scope>NUCLEOTIDE SEQUENCE</scope>
    <source>
        <strain evidence="2">CCFEE 5485</strain>
    </source>
</reference>
<organism evidence="2 3">
    <name type="scientific">Recurvomyces mirabilis</name>
    <dbReference type="NCBI Taxonomy" id="574656"/>
    <lineage>
        <taxon>Eukaryota</taxon>
        <taxon>Fungi</taxon>
        <taxon>Dikarya</taxon>
        <taxon>Ascomycota</taxon>
        <taxon>Pezizomycotina</taxon>
        <taxon>Dothideomycetes</taxon>
        <taxon>Dothideomycetidae</taxon>
        <taxon>Mycosphaerellales</taxon>
        <taxon>Teratosphaeriaceae</taxon>
        <taxon>Recurvomyces</taxon>
    </lineage>
</organism>
<accession>A0AAE1C624</accession>
<sequence length="385" mass="43304">MASITSLTPTPRPTAPIPLSGKGDVTDFGRNRRELMACLGLEGSKDAYRAIITHPVVIKYTEILYNSGKQRRVLRKDCWNALDLMRELCLQTEAQRLAFYGPDISFGATKYVPSFHEAAYNCKPEFIACVCLYTDANTESLSSVAPDHSDYFTAFDKAFISNQDHVLSKDLWNRGLPPGLSASASFDETIVDRYNRIRLVLAQLRAEVRTGGGGSRWQELWKLVPAWRSTSARAERDSETDTVEAPKNKNELNASTIQSRFIPCTLDIIMSDVIKEAIVQPIESILDTTFRKTGTVGHPSSALDLAEWRNRIRITHRFGDFKLEIDEITAAITFGPDEEVAWSIVIYDRYCTMSQKDLDDFLQHEEVVSVLFGCVVAFEEDPVLE</sequence>
<feature type="region of interest" description="Disordered" evidence="1">
    <location>
        <begin position="1"/>
        <end position="23"/>
    </location>
</feature>
<gene>
    <name evidence="2" type="ORF">LTR78_001038</name>
</gene>
<dbReference type="Proteomes" id="UP001274830">
    <property type="component" value="Unassembled WGS sequence"/>
</dbReference>
<evidence type="ECO:0000256" key="1">
    <source>
        <dbReference type="SAM" id="MobiDB-lite"/>
    </source>
</evidence>
<evidence type="ECO:0000313" key="2">
    <source>
        <dbReference type="EMBL" id="KAK3679477.1"/>
    </source>
</evidence>
<comment type="caution">
    <text evidence="2">The sequence shown here is derived from an EMBL/GenBank/DDBJ whole genome shotgun (WGS) entry which is preliminary data.</text>
</comment>
<evidence type="ECO:0000313" key="3">
    <source>
        <dbReference type="Proteomes" id="UP001274830"/>
    </source>
</evidence>
<name>A0AAE1C624_9PEZI</name>
<protein>
    <submittedName>
        <fullName evidence="2">Uncharacterized protein</fullName>
    </submittedName>
</protein>
<dbReference type="EMBL" id="JAUTXT010000002">
    <property type="protein sequence ID" value="KAK3679477.1"/>
    <property type="molecule type" value="Genomic_DNA"/>
</dbReference>
<proteinExistence type="predicted"/>